<name>L8PFM7_STRVR</name>
<evidence type="ECO:0000256" key="1">
    <source>
        <dbReference type="SAM" id="MobiDB-lite"/>
    </source>
</evidence>
<feature type="compositionally biased region" description="Basic and acidic residues" evidence="1">
    <location>
        <begin position="21"/>
        <end position="50"/>
    </location>
</feature>
<sequence length="50" mass="6137">MFIVVTGVGVVLRAVWPQQSSDRKELLMQRQRAREQERKRRERREVENRE</sequence>
<evidence type="ECO:0000313" key="2">
    <source>
        <dbReference type="EMBL" id="ELS55190.1"/>
    </source>
</evidence>
<reference evidence="2 3" key="1">
    <citation type="journal article" date="2013" name="Genome Announc.">
        <title>Draft Genome Sequence of Streptomyces viridochromogenes Strain Tu57, Producer of Avilamycin.</title>
        <authorList>
            <person name="Gruning B.A."/>
            <person name="Erxleben A."/>
            <person name="Hahnlein A."/>
            <person name="Gunther S."/>
        </authorList>
    </citation>
    <scope>NUCLEOTIDE SEQUENCE [LARGE SCALE GENOMIC DNA]</scope>
    <source>
        <strain evidence="2 3">Tue57</strain>
    </source>
</reference>
<accession>L8PFM7</accession>
<evidence type="ECO:0000313" key="3">
    <source>
        <dbReference type="Proteomes" id="UP000011205"/>
    </source>
</evidence>
<dbReference type="PATRIC" id="fig|1160705.3.peg.3849"/>
<protein>
    <submittedName>
        <fullName evidence="2">Uncharacterized protein</fullName>
    </submittedName>
</protein>
<dbReference type="EMBL" id="AMLP01000122">
    <property type="protein sequence ID" value="ELS55190.1"/>
    <property type="molecule type" value="Genomic_DNA"/>
</dbReference>
<proteinExistence type="predicted"/>
<dbReference type="Proteomes" id="UP000011205">
    <property type="component" value="Unassembled WGS sequence"/>
</dbReference>
<feature type="region of interest" description="Disordered" evidence="1">
    <location>
        <begin position="20"/>
        <end position="50"/>
    </location>
</feature>
<comment type="caution">
    <text evidence="2">The sequence shown here is derived from an EMBL/GenBank/DDBJ whole genome shotgun (WGS) entry which is preliminary data.</text>
</comment>
<gene>
    <name evidence="2" type="ORF">STVIR_3891</name>
</gene>
<organism evidence="2 3">
    <name type="scientific">Streptomyces viridochromogenes Tue57</name>
    <dbReference type="NCBI Taxonomy" id="1160705"/>
    <lineage>
        <taxon>Bacteria</taxon>
        <taxon>Bacillati</taxon>
        <taxon>Actinomycetota</taxon>
        <taxon>Actinomycetes</taxon>
        <taxon>Kitasatosporales</taxon>
        <taxon>Streptomycetaceae</taxon>
        <taxon>Streptomyces</taxon>
    </lineage>
</organism>
<dbReference type="AlphaFoldDB" id="L8PFM7"/>